<organism evidence="9 10">
    <name type="scientific">Nocardioides silvaticus</name>
    <dbReference type="NCBI Taxonomy" id="2201891"/>
    <lineage>
        <taxon>Bacteria</taxon>
        <taxon>Bacillati</taxon>
        <taxon>Actinomycetota</taxon>
        <taxon>Actinomycetes</taxon>
        <taxon>Propionibacteriales</taxon>
        <taxon>Nocardioidaceae</taxon>
        <taxon>Nocardioides</taxon>
    </lineage>
</organism>
<dbReference type="PIRSF" id="PIRSF001220">
    <property type="entry name" value="L-ASNase_gatD"/>
    <property type="match status" value="1"/>
</dbReference>
<dbReference type="PROSITE" id="PS51732">
    <property type="entry name" value="ASN_GLN_ASE_3"/>
    <property type="match status" value="1"/>
</dbReference>
<dbReference type="InterPro" id="IPR040919">
    <property type="entry name" value="Asparaginase_C"/>
</dbReference>
<dbReference type="Pfam" id="PF00710">
    <property type="entry name" value="Asparaginase"/>
    <property type="match status" value="1"/>
</dbReference>
<evidence type="ECO:0000313" key="9">
    <source>
        <dbReference type="EMBL" id="PWN03242.1"/>
    </source>
</evidence>
<accession>A0A316TLS3</accession>
<dbReference type="InterPro" id="IPR027474">
    <property type="entry name" value="L-asparaginase_N"/>
</dbReference>
<feature type="domain" description="Asparaginase/glutaminase C-terminal" evidence="8">
    <location>
        <begin position="220"/>
        <end position="333"/>
    </location>
</feature>
<dbReference type="GO" id="GO:0006528">
    <property type="term" value="P:asparagine metabolic process"/>
    <property type="evidence" value="ECO:0007669"/>
    <property type="project" value="InterPro"/>
</dbReference>
<dbReference type="OrthoDB" id="9788068at2"/>
<dbReference type="Proteomes" id="UP000245507">
    <property type="component" value="Unassembled WGS sequence"/>
</dbReference>
<dbReference type="EC" id="3.5.1.1" evidence="2"/>
<evidence type="ECO:0000259" key="8">
    <source>
        <dbReference type="Pfam" id="PF17763"/>
    </source>
</evidence>
<feature type="active site" evidence="6">
    <location>
        <position position="22"/>
    </location>
</feature>
<evidence type="ECO:0000256" key="1">
    <source>
        <dbReference type="ARBA" id="ARBA00010518"/>
    </source>
</evidence>
<dbReference type="FunFam" id="3.40.50.1170:FF:000001">
    <property type="entry name" value="L-asparaginase 2"/>
    <property type="match status" value="1"/>
</dbReference>
<dbReference type="EMBL" id="QGDD01000003">
    <property type="protein sequence ID" value="PWN03242.1"/>
    <property type="molecule type" value="Genomic_DNA"/>
</dbReference>
<dbReference type="GO" id="GO:0004067">
    <property type="term" value="F:asparaginase activity"/>
    <property type="evidence" value="ECO:0007669"/>
    <property type="project" value="UniProtKB-UniRule"/>
</dbReference>
<dbReference type="PROSITE" id="PS00144">
    <property type="entry name" value="ASN_GLN_ASE_1"/>
    <property type="match status" value="1"/>
</dbReference>
<dbReference type="Gene3D" id="3.40.50.40">
    <property type="match status" value="1"/>
</dbReference>
<evidence type="ECO:0000256" key="5">
    <source>
        <dbReference type="PIRSR" id="PIRSR001220-2"/>
    </source>
</evidence>
<keyword evidence="3" id="KW-0378">Hydrolase</keyword>
<protein>
    <recommendedName>
        <fullName evidence="2">asparaginase</fullName>
        <ecNumber evidence="2">3.5.1.1</ecNumber>
    </recommendedName>
</protein>
<dbReference type="PANTHER" id="PTHR11707:SF28">
    <property type="entry name" value="60 KDA LYSOPHOSPHOLIPASE"/>
    <property type="match status" value="1"/>
</dbReference>
<feature type="active site" description="O-isoaspartyl threonine intermediate" evidence="4">
    <location>
        <position position="22"/>
    </location>
</feature>
<dbReference type="AlphaFoldDB" id="A0A316TLS3"/>
<comment type="caution">
    <text evidence="9">The sequence shown here is derived from an EMBL/GenBank/DDBJ whole genome shotgun (WGS) entry which is preliminary data.</text>
</comment>
<dbReference type="InterPro" id="IPR037152">
    <property type="entry name" value="L-asparaginase_N_sf"/>
</dbReference>
<dbReference type="CDD" id="cd08964">
    <property type="entry name" value="L-asparaginase_II"/>
    <property type="match status" value="1"/>
</dbReference>
<reference evidence="9 10" key="1">
    <citation type="submission" date="2018-05" db="EMBL/GenBank/DDBJ databases">
        <title>Nocardioides silvaticus genome.</title>
        <authorList>
            <person name="Li C."/>
            <person name="Wang G."/>
        </authorList>
    </citation>
    <scope>NUCLEOTIDE SEQUENCE [LARGE SCALE GENOMIC DNA]</scope>
    <source>
        <strain evidence="9 10">CCTCC AB 2018079</strain>
    </source>
</reference>
<proteinExistence type="inferred from homology"/>
<dbReference type="SFLD" id="SFLDS00057">
    <property type="entry name" value="Glutaminase/Asparaginase"/>
    <property type="match status" value="1"/>
</dbReference>
<feature type="binding site" evidence="5">
    <location>
        <begin position="99"/>
        <end position="100"/>
    </location>
    <ligand>
        <name>substrate</name>
    </ligand>
</feature>
<feature type="domain" description="L-asparaginase N-terminal" evidence="7">
    <location>
        <begin position="13"/>
        <end position="201"/>
    </location>
</feature>
<keyword evidence="10" id="KW-1185">Reference proteome</keyword>
<evidence type="ECO:0000256" key="4">
    <source>
        <dbReference type="PIRSR" id="PIRSR001220-1"/>
    </source>
</evidence>
<evidence type="ECO:0000313" key="10">
    <source>
        <dbReference type="Proteomes" id="UP000245507"/>
    </source>
</evidence>
<dbReference type="InterPro" id="IPR027473">
    <property type="entry name" value="L-asparaginase_C"/>
</dbReference>
<dbReference type="PANTHER" id="PTHR11707">
    <property type="entry name" value="L-ASPARAGINASE"/>
    <property type="match status" value="1"/>
</dbReference>
<dbReference type="InterPro" id="IPR036152">
    <property type="entry name" value="Asp/glu_Ase-like_sf"/>
</dbReference>
<evidence type="ECO:0000256" key="3">
    <source>
        <dbReference type="ARBA" id="ARBA00022801"/>
    </source>
</evidence>
<comment type="similarity">
    <text evidence="1">Belongs to the asparaginase 1 family.</text>
</comment>
<dbReference type="Gene3D" id="3.40.50.1170">
    <property type="entry name" value="L-asparaginase, N-terminal domain"/>
    <property type="match status" value="1"/>
</dbReference>
<dbReference type="InterPro" id="IPR020827">
    <property type="entry name" value="Asparaginase/glutaminase_AS1"/>
</dbReference>
<dbReference type="PIRSF" id="PIRSF500176">
    <property type="entry name" value="L_ASNase"/>
    <property type="match status" value="1"/>
</dbReference>
<name>A0A316TLS3_9ACTN</name>
<dbReference type="InterPro" id="IPR006034">
    <property type="entry name" value="Asparaginase/glutaminase-like"/>
</dbReference>
<dbReference type="PRINTS" id="PR00139">
    <property type="entry name" value="ASNGLNASE"/>
</dbReference>
<evidence type="ECO:0000256" key="2">
    <source>
        <dbReference type="ARBA" id="ARBA00012920"/>
    </source>
</evidence>
<dbReference type="Pfam" id="PF17763">
    <property type="entry name" value="Asparaginase_C"/>
    <property type="match status" value="1"/>
</dbReference>
<evidence type="ECO:0000256" key="6">
    <source>
        <dbReference type="PROSITE-ProRule" id="PRU10099"/>
    </source>
</evidence>
<dbReference type="InterPro" id="IPR004550">
    <property type="entry name" value="AsnASE_II"/>
</dbReference>
<feature type="binding site" evidence="5">
    <location>
        <position position="66"/>
    </location>
    <ligand>
        <name>substrate</name>
    </ligand>
</feature>
<evidence type="ECO:0000259" key="7">
    <source>
        <dbReference type="Pfam" id="PF00710"/>
    </source>
</evidence>
<sequence>MPPVSSVPSATRRVVVLGTGGTIASRLDEHGAATPVDPVGGLLADLGAELGHDLVLESRDLFVKDSSALTPADQALVVRAVQETLAGPDVVGVVVTHGTDTAEETAYLLDLVHDDERPVVLTGAQRPADAPDADGPRNLRDALRVVADPAARGLGVLVVFDGLVLAARGTRKVHTHQTAAFAQPDGGPLGHVADGRLVVDDAPAHRAHLTLDTADLASIRVDIAAVYPGVDGTALQAFATAGARGVVLVATGAGNANPAVVAAVADLTDRGVVVGLTTRVDTGPVWGGYGGGGGGADLVAAGAVPLGTLRAGQGRILLLSLLAALGDPDRVRATLPTYL</sequence>
<dbReference type="SUPFAM" id="SSF53774">
    <property type="entry name" value="Glutaminase/Asparaginase"/>
    <property type="match status" value="1"/>
</dbReference>
<dbReference type="SMART" id="SM00870">
    <property type="entry name" value="Asparaginase"/>
    <property type="match status" value="1"/>
</dbReference>
<gene>
    <name evidence="9" type="ORF">DJ010_08980</name>
</gene>